<organism evidence="3 4">
    <name type="scientific">Coilia grayii</name>
    <name type="common">Gray's grenadier anchovy</name>
    <dbReference type="NCBI Taxonomy" id="363190"/>
    <lineage>
        <taxon>Eukaryota</taxon>
        <taxon>Metazoa</taxon>
        <taxon>Chordata</taxon>
        <taxon>Craniata</taxon>
        <taxon>Vertebrata</taxon>
        <taxon>Euteleostomi</taxon>
        <taxon>Actinopterygii</taxon>
        <taxon>Neopterygii</taxon>
        <taxon>Teleostei</taxon>
        <taxon>Clupei</taxon>
        <taxon>Clupeiformes</taxon>
        <taxon>Clupeoidei</taxon>
        <taxon>Engraulidae</taxon>
        <taxon>Coilinae</taxon>
        <taxon>Coilia</taxon>
    </lineage>
</organism>
<evidence type="ECO:0000256" key="2">
    <source>
        <dbReference type="SAM" id="MobiDB-lite"/>
    </source>
</evidence>
<keyword evidence="4" id="KW-1185">Reference proteome</keyword>
<evidence type="ECO:0000313" key="4">
    <source>
        <dbReference type="Proteomes" id="UP001591681"/>
    </source>
</evidence>
<dbReference type="Proteomes" id="UP001591681">
    <property type="component" value="Unassembled WGS sequence"/>
</dbReference>
<evidence type="ECO:0000313" key="3">
    <source>
        <dbReference type="EMBL" id="KAL2102176.1"/>
    </source>
</evidence>
<gene>
    <name evidence="3" type="ORF">ACEWY4_001344</name>
</gene>
<feature type="region of interest" description="Disordered" evidence="2">
    <location>
        <begin position="96"/>
        <end position="147"/>
    </location>
</feature>
<accession>A0ABD1KSN6</accession>
<feature type="coiled-coil region" evidence="1">
    <location>
        <begin position="22"/>
        <end position="49"/>
    </location>
</feature>
<dbReference type="EMBL" id="JBHFQA010000002">
    <property type="protein sequence ID" value="KAL2102176.1"/>
    <property type="molecule type" value="Genomic_DNA"/>
</dbReference>
<reference evidence="3 4" key="1">
    <citation type="submission" date="2024-09" db="EMBL/GenBank/DDBJ databases">
        <title>A chromosome-level genome assembly of Gray's grenadier anchovy, Coilia grayii.</title>
        <authorList>
            <person name="Fu Z."/>
        </authorList>
    </citation>
    <scope>NUCLEOTIDE SEQUENCE [LARGE SCALE GENOMIC DNA]</scope>
    <source>
        <strain evidence="3">G4</strain>
        <tissue evidence="3">Muscle</tissue>
    </source>
</reference>
<dbReference type="AlphaFoldDB" id="A0ABD1KSN6"/>
<proteinExistence type="predicted"/>
<protein>
    <submittedName>
        <fullName evidence="3">Uncharacterized protein</fullName>
    </submittedName>
</protein>
<evidence type="ECO:0000256" key="1">
    <source>
        <dbReference type="SAM" id="Coils"/>
    </source>
</evidence>
<sequence length="266" mass="29767">MESLLDNPMKAVLYLKELTTIVQNQQSLIQTQRQRIDELERKVEDLIGENRQLQGPHQFYHHHHLSPGSPTTQSPVHLQEHTVSAKTVILPGQTLQHVPSQSHPPQHPPPPPPTLHNPQHLQLVLTSPPSPKTGHLSPLSSKDDKRSICSTSLVTQTPSTIGRSLGLARTSENQTVLHQFCCPAPDPVEVDSQSCVPRYARQERLFWRSPFQKWLTVMTSSDIVITYDDNGSKKKGCRSFSVQGITIDGKYRAFSTLPISSEMSSE</sequence>
<dbReference type="CDD" id="cd14686">
    <property type="entry name" value="bZIP"/>
    <property type="match status" value="1"/>
</dbReference>
<keyword evidence="1" id="KW-0175">Coiled coil</keyword>
<feature type="compositionally biased region" description="Pro residues" evidence="2">
    <location>
        <begin position="105"/>
        <end position="115"/>
    </location>
</feature>
<comment type="caution">
    <text evidence="3">The sequence shown here is derived from an EMBL/GenBank/DDBJ whole genome shotgun (WGS) entry which is preliminary data.</text>
</comment>
<name>A0ABD1KSN6_9TELE</name>